<dbReference type="RefSeq" id="WP_106291333.1">
    <property type="nucleotide sequence ID" value="NZ_PVTH01000002.1"/>
</dbReference>
<comment type="similarity">
    <text evidence="1">Belongs to the TonB-dependent receptor family.</text>
</comment>
<feature type="domain" description="TonB-dependent receptor plug" evidence="3">
    <location>
        <begin position="706"/>
        <end position="792"/>
    </location>
</feature>
<protein>
    <submittedName>
        <fullName evidence="4">TonB-dependent receptor-like protein</fullName>
    </submittedName>
</protein>
<reference evidence="4 5" key="1">
    <citation type="submission" date="2018-03" db="EMBL/GenBank/DDBJ databases">
        <title>Genomic Encyclopedia of Type Strains, Phase III (KMG-III): the genomes of soil and plant-associated and newly described type strains.</title>
        <authorList>
            <person name="Whitman W."/>
        </authorList>
    </citation>
    <scope>NUCLEOTIDE SEQUENCE [LARGE SCALE GENOMIC DNA]</scope>
    <source>
        <strain evidence="4 5">CGMCC 1.9313</strain>
    </source>
</reference>
<dbReference type="GO" id="GO:0009279">
    <property type="term" value="C:cell outer membrane"/>
    <property type="evidence" value="ECO:0007669"/>
    <property type="project" value="UniProtKB-SubCell"/>
</dbReference>
<sequence>MKRSTILFCALILFSATGFKLAAQEDPLNGLVSKLQKISSDYPQEKVHIHTDKPYYVVGDSLWLKGYIVNSEKNELSNLSKILYVDLINDRDSVKKSLRIPAVLGLAWGDMVLTDSLTEGNYRLRAYTNWMRNFGEEYYFDKVIKIGRSMPNQINAAVSYTFSKSGTDEHVKADILYKDHEGNAVSSREVSYSIELNSRVISKGKGVTDQSGRLTIEFTNKQSFLLKSGRISTQIATGDKAFQNKSFIIKSTNAEVDVQFFPESGQLIEGLRGRVAFKAVAPDGLSRSISGVLRDDSGVVIKEFKTEHAGMGTFIFKPSPGRTYTAFVTLEDGSEKSFKLPAAQTSGYNLFVNNEDDANLNVSISVNTGLTAASRVTLIAESNGVIKFVGRNTLSQGNMAASIPKSRFPTGIVRLTLFSEDFQPVAERLVFIRHAPSLEMSITNNKPTYGLREKVDMSIMVQDSAKAPVASAFSLAVINESKIPCDEDDETTILSNLLLSSDLKGYIEKPNYYFSSVSEAKDRHLDLLMMTQGWSRFTWKNTLAGTLPGVVFQPETGISISGTVKTPGGKPVANGKVMMLASKGSGILLDTLTGPDGRFSFDNLNFTDSTRFVIQARNAKDKKHVEIELDRVPPQLVTKSKNSPEIILNVNESILPYLRVRGDEYTELRKLGLVRRNIVLDEVRVSEKKPPVKNSSNLNGAGRADAVITADKLQNCVTLEQCLQGLVAGVIFQNGIAYSTRSMNTPMQIIIDGMYVEPEYLSMLQPFDVESVEVLRTIGNTAIYGMRGGGGVLVINTRRGEPNYSYNNYTPGIITYNPRGYHIARQFYSPKYDSPDTNKSLPDLRTTILWVPNSLSNASGEAQMSYFTSDNPGVYKVVAEGLDGKGGLFRKIFKYTVK</sequence>
<keyword evidence="4" id="KW-0675">Receptor</keyword>
<dbReference type="Pfam" id="PF07715">
    <property type="entry name" value="Plug"/>
    <property type="match status" value="1"/>
</dbReference>
<dbReference type="Gene3D" id="2.60.40.1930">
    <property type="match status" value="1"/>
</dbReference>
<keyword evidence="1" id="KW-0812">Transmembrane</keyword>
<dbReference type="InterPro" id="IPR039426">
    <property type="entry name" value="TonB-dep_rcpt-like"/>
</dbReference>
<comment type="caution">
    <text evidence="4">The sequence shown here is derived from an EMBL/GenBank/DDBJ whole genome shotgun (WGS) entry which is preliminary data.</text>
</comment>
<keyword evidence="1" id="KW-0813">Transport</keyword>
<evidence type="ECO:0000313" key="4">
    <source>
        <dbReference type="EMBL" id="PRY54270.1"/>
    </source>
</evidence>
<comment type="subcellular location">
    <subcellularLocation>
        <location evidence="1">Cell outer membrane</location>
        <topology evidence="1">Multi-pass membrane protein</topology>
    </subcellularLocation>
</comment>
<proteinExistence type="inferred from homology"/>
<dbReference type="SUPFAM" id="SSF56935">
    <property type="entry name" value="Porins"/>
    <property type="match status" value="1"/>
</dbReference>
<evidence type="ECO:0000259" key="3">
    <source>
        <dbReference type="Pfam" id="PF07715"/>
    </source>
</evidence>
<evidence type="ECO:0000313" key="5">
    <source>
        <dbReference type="Proteomes" id="UP000238034"/>
    </source>
</evidence>
<keyword evidence="1" id="KW-0472">Membrane</keyword>
<dbReference type="InterPro" id="IPR008969">
    <property type="entry name" value="CarboxyPept-like_regulatory"/>
</dbReference>
<accession>A0A2T0U8L7</accession>
<keyword evidence="5" id="KW-1185">Reference proteome</keyword>
<feature type="signal peptide" evidence="2">
    <location>
        <begin position="1"/>
        <end position="22"/>
    </location>
</feature>
<dbReference type="Proteomes" id="UP000238034">
    <property type="component" value="Unassembled WGS sequence"/>
</dbReference>
<keyword evidence="1" id="KW-0998">Cell outer membrane</keyword>
<organism evidence="4 5">
    <name type="scientific">Arcticibacter pallidicorallinus</name>
    <dbReference type="NCBI Taxonomy" id="1259464"/>
    <lineage>
        <taxon>Bacteria</taxon>
        <taxon>Pseudomonadati</taxon>
        <taxon>Bacteroidota</taxon>
        <taxon>Sphingobacteriia</taxon>
        <taxon>Sphingobacteriales</taxon>
        <taxon>Sphingobacteriaceae</taxon>
        <taxon>Arcticibacter</taxon>
    </lineage>
</organism>
<dbReference type="InterPro" id="IPR012910">
    <property type="entry name" value="Plug_dom"/>
</dbReference>
<keyword evidence="1" id="KW-1134">Transmembrane beta strand</keyword>
<evidence type="ECO:0000256" key="1">
    <source>
        <dbReference type="PROSITE-ProRule" id="PRU01360"/>
    </source>
</evidence>
<name>A0A2T0U8L7_9SPHI</name>
<dbReference type="EMBL" id="PVTH01000002">
    <property type="protein sequence ID" value="PRY54270.1"/>
    <property type="molecule type" value="Genomic_DNA"/>
</dbReference>
<dbReference type="SUPFAM" id="SSF49464">
    <property type="entry name" value="Carboxypeptidase regulatory domain-like"/>
    <property type="match status" value="1"/>
</dbReference>
<dbReference type="OrthoDB" id="609485at2"/>
<gene>
    <name evidence="4" type="ORF">B0I27_10236</name>
</gene>
<dbReference type="AlphaFoldDB" id="A0A2T0U8L7"/>
<feature type="chain" id="PRO_5015504510" evidence="2">
    <location>
        <begin position="23"/>
        <end position="898"/>
    </location>
</feature>
<dbReference type="Gene3D" id="2.170.130.10">
    <property type="entry name" value="TonB-dependent receptor, plug domain"/>
    <property type="match status" value="1"/>
</dbReference>
<dbReference type="InterPro" id="IPR037066">
    <property type="entry name" value="Plug_dom_sf"/>
</dbReference>
<dbReference type="PROSITE" id="PS52016">
    <property type="entry name" value="TONB_DEPENDENT_REC_3"/>
    <property type="match status" value="1"/>
</dbReference>
<keyword evidence="2" id="KW-0732">Signal</keyword>
<evidence type="ECO:0000256" key="2">
    <source>
        <dbReference type="SAM" id="SignalP"/>
    </source>
</evidence>